<dbReference type="PANTHER" id="PTHR31096">
    <property type="entry name" value="ACT DOMAIN-CONTAINING PROTEIN ACR4-RELATED"/>
    <property type="match status" value="1"/>
</dbReference>
<feature type="repeat" description="PPR" evidence="2">
    <location>
        <begin position="795"/>
        <end position="829"/>
    </location>
</feature>
<protein>
    <recommendedName>
        <fullName evidence="3">ACT domain-containing protein ACR</fullName>
    </recommendedName>
    <alternativeName>
        <fullName evidence="3">Protein ACT DOMAIN REPEATS</fullName>
    </alternativeName>
</protein>
<gene>
    <name evidence="5" type="ORF">RJ639_028840</name>
</gene>
<dbReference type="Proteomes" id="UP001188597">
    <property type="component" value="Unassembled WGS sequence"/>
</dbReference>
<feature type="non-terminal residue" evidence="5">
    <location>
        <position position="1"/>
    </location>
</feature>
<feature type="domain" description="ACT" evidence="4">
    <location>
        <begin position="340"/>
        <end position="422"/>
    </location>
</feature>
<comment type="caution">
    <text evidence="5">The sequence shown here is derived from an EMBL/GenBank/DDBJ whole genome shotgun (WGS) entry which is preliminary data.</text>
</comment>
<evidence type="ECO:0000313" key="5">
    <source>
        <dbReference type="EMBL" id="KAK3039094.1"/>
    </source>
</evidence>
<dbReference type="CDD" id="cd04897">
    <property type="entry name" value="ACT_ACR_3"/>
    <property type="match status" value="1"/>
</dbReference>
<dbReference type="CDD" id="cd04895">
    <property type="entry name" value="ACT_ACR_1"/>
    <property type="match status" value="1"/>
</dbReference>
<dbReference type="Gene3D" id="1.25.40.10">
    <property type="entry name" value="Tetratricopeptide repeat domain"/>
    <property type="match status" value="3"/>
</dbReference>
<feature type="repeat" description="PPR" evidence="2">
    <location>
        <begin position="550"/>
        <end position="584"/>
    </location>
</feature>
<dbReference type="PANTHER" id="PTHR31096:SF55">
    <property type="entry name" value="ACT DOMAIN-CONTAINING PROTEIN ACR6"/>
    <property type="match status" value="1"/>
</dbReference>
<dbReference type="Pfam" id="PF13041">
    <property type="entry name" value="PPR_2"/>
    <property type="match status" value="2"/>
</dbReference>
<feature type="repeat" description="PPR" evidence="2">
    <location>
        <begin position="865"/>
        <end position="899"/>
    </location>
</feature>
<dbReference type="Gene3D" id="3.30.70.260">
    <property type="match status" value="1"/>
</dbReference>
<dbReference type="Pfam" id="PF01535">
    <property type="entry name" value="PPR"/>
    <property type="match status" value="2"/>
</dbReference>
<evidence type="ECO:0000313" key="6">
    <source>
        <dbReference type="Proteomes" id="UP001188597"/>
    </source>
</evidence>
<dbReference type="InterPro" id="IPR040217">
    <property type="entry name" value="ACR1-12"/>
</dbReference>
<dbReference type="AlphaFoldDB" id="A0AA88X5P8"/>
<dbReference type="GO" id="GO:0016597">
    <property type="term" value="F:amino acid binding"/>
    <property type="evidence" value="ECO:0007669"/>
    <property type="project" value="UniProtKB-UniRule"/>
</dbReference>
<sequence>FIRISLEMDDEYAKLIRRMNPPRVIIDNDYCEDATVIQVDSVNKHGILLEVVQVLTDLNLVITKAYISSDGGWFMDVFNVIDRGGNKIRDEAIISYIQKTLESETFFVPSSRGSVGLKPSEDYTSIELAGTDRPGLLSEVCAVLTDLHCNVVNAEIWTHNARAAAVVHVTDGTTRCAIEDPKRLSTIKKMLCNVLKGNNDLKTAKMTLSPPGFTHRERRLHQIMFADRDYEKVGRAEEENSEDKSSRPDVNVLDCIERDYTVITMRSKDRPKLLFDIVCTLTDMQYVVFHGVVHTGRMEAYQEFYIRHVDGLPVSSEAERERVMQCLEAAIERRASEALELELYTEDRVGLLSDITRIFRENSLCIKRAEISTEGGKAKDIFYVTDVTGNPVDPRTIDSIRRQIGHTGHTGHTVLHARWNSIPTRTWSPKLEQTLHRLNCRGSLNSALVATVIDPHLLSHHSLALGFFNWAAQQPGFAHTPTTYHSILKSLSISRQFNAVDKLLKQVKAHKIDIPPSVYKSVIASYVIGKKTQNAFSLFNDFDGLACEIGPDTCNSLLAALACDGDIGNAQHVFDEMTFRGVRFSTLGFGVFIWKFCRNNELDKTLSLLDEVGRNFGGINGSIIAVLVVHGLCSASRVAEAVCALHELRSRDCKPDFMAYRIVAEASRLMGNAVDVMKILKKKRKLGVAPRADDYRDFLFSLISERLLCEAKDLGEVIVGGDFPIQDDVLNALIGSVATIDPCCALLFLKFMLGKDRFPTLLTLSNLSRGLCKHGKFDELLEVFKILSAKEYFVDTDSYGTMVSFLCNARKLREAYQVLQEMKRKGLGPDISSYNSLMEACCKEDLLRPAKRLWDEMFANGFGGNIKTYNILIRKLSERGQVEEAHRLFCHMLEKGVAPDSTTYSSLLEGLCQENEIKTAFQVFQKSVEQDRELAQRLLGTFTLYLCKEGHFLAASSLLCDRTWNTGDMDSHVILLKYLADAGDVPAITEHIKWVGDNLPLMLNAIHSELLASLLSSSNQDLILQTIQALQEDCPSLKHYPYK</sequence>
<accession>A0AA88X5P8</accession>
<reference evidence="5" key="1">
    <citation type="submission" date="2022-12" db="EMBL/GenBank/DDBJ databases">
        <title>Draft genome assemblies for two species of Escallonia (Escalloniales).</title>
        <authorList>
            <person name="Chanderbali A."/>
            <person name="Dervinis C."/>
            <person name="Anghel I."/>
            <person name="Soltis D."/>
            <person name="Soltis P."/>
            <person name="Zapata F."/>
        </authorList>
    </citation>
    <scope>NUCLEOTIDE SEQUENCE</scope>
    <source>
        <strain evidence="5">UCBG64.0493</strain>
        <tissue evidence="5">Leaf</tissue>
    </source>
</reference>
<dbReference type="EMBL" id="JAVXUP010000083">
    <property type="protein sequence ID" value="KAK3039094.1"/>
    <property type="molecule type" value="Genomic_DNA"/>
</dbReference>
<dbReference type="SUPFAM" id="SSF55021">
    <property type="entry name" value="ACT-like"/>
    <property type="match status" value="3"/>
</dbReference>
<dbReference type="InterPro" id="IPR045865">
    <property type="entry name" value="ACT-like_dom_sf"/>
</dbReference>
<dbReference type="Pfam" id="PF01842">
    <property type="entry name" value="ACT"/>
    <property type="match status" value="3"/>
</dbReference>
<dbReference type="PROSITE" id="PS51671">
    <property type="entry name" value="ACT"/>
    <property type="match status" value="3"/>
</dbReference>
<feature type="repeat" description="PPR" evidence="2">
    <location>
        <begin position="900"/>
        <end position="934"/>
    </location>
</feature>
<feature type="domain" description="ACT" evidence="4">
    <location>
        <begin position="125"/>
        <end position="206"/>
    </location>
</feature>
<proteinExistence type="predicted"/>
<dbReference type="PROSITE" id="PS51375">
    <property type="entry name" value="PPR"/>
    <property type="match status" value="5"/>
</dbReference>
<evidence type="ECO:0000256" key="2">
    <source>
        <dbReference type="PROSITE-ProRule" id="PRU00708"/>
    </source>
</evidence>
<feature type="domain" description="ACT" evidence="4">
    <location>
        <begin position="36"/>
        <end position="114"/>
    </location>
</feature>
<evidence type="ECO:0000259" key="4">
    <source>
        <dbReference type="PROSITE" id="PS51671"/>
    </source>
</evidence>
<dbReference type="InterPro" id="IPR002885">
    <property type="entry name" value="PPR_rpt"/>
</dbReference>
<evidence type="ECO:0000256" key="1">
    <source>
        <dbReference type="ARBA" id="ARBA00022737"/>
    </source>
</evidence>
<feature type="repeat" description="PPR" evidence="2">
    <location>
        <begin position="830"/>
        <end position="864"/>
    </location>
</feature>
<dbReference type="NCBIfam" id="TIGR00756">
    <property type="entry name" value="PPR"/>
    <property type="match status" value="5"/>
</dbReference>
<dbReference type="InterPro" id="IPR002912">
    <property type="entry name" value="ACT_dom"/>
</dbReference>
<dbReference type="InterPro" id="IPR011990">
    <property type="entry name" value="TPR-like_helical_dom_sf"/>
</dbReference>
<comment type="function">
    <text evidence="3">Binds amino acids.</text>
</comment>
<dbReference type="CDD" id="cd04925">
    <property type="entry name" value="ACT_ACR_2"/>
    <property type="match status" value="1"/>
</dbReference>
<dbReference type="FunFam" id="3.30.70.260:FF:000060">
    <property type="entry name" value="ACT domain repeat 6"/>
    <property type="match status" value="1"/>
</dbReference>
<name>A0AA88X5P8_9ASTE</name>
<evidence type="ECO:0000256" key="3">
    <source>
        <dbReference type="RuleBase" id="RU369043"/>
    </source>
</evidence>
<dbReference type="CDD" id="cd04926">
    <property type="entry name" value="ACT_ACR_4"/>
    <property type="match status" value="1"/>
</dbReference>
<organism evidence="5 6">
    <name type="scientific">Escallonia herrerae</name>
    <dbReference type="NCBI Taxonomy" id="1293975"/>
    <lineage>
        <taxon>Eukaryota</taxon>
        <taxon>Viridiplantae</taxon>
        <taxon>Streptophyta</taxon>
        <taxon>Embryophyta</taxon>
        <taxon>Tracheophyta</taxon>
        <taxon>Spermatophyta</taxon>
        <taxon>Magnoliopsida</taxon>
        <taxon>eudicotyledons</taxon>
        <taxon>Gunneridae</taxon>
        <taxon>Pentapetalae</taxon>
        <taxon>asterids</taxon>
        <taxon>campanulids</taxon>
        <taxon>Escalloniales</taxon>
        <taxon>Escalloniaceae</taxon>
        <taxon>Escallonia</taxon>
    </lineage>
</organism>
<keyword evidence="6" id="KW-1185">Reference proteome</keyword>
<keyword evidence="1 3" id="KW-0677">Repeat</keyword>